<feature type="region of interest" description="Disordered" evidence="1">
    <location>
        <begin position="442"/>
        <end position="521"/>
    </location>
</feature>
<feature type="compositionally biased region" description="Polar residues" evidence="1">
    <location>
        <begin position="375"/>
        <end position="385"/>
    </location>
</feature>
<accession>A0A0U1LWW1</accession>
<sequence>MLLGVLVASILTLPLLAEPSRRRCVELPHSADQLHGSHREEGLNGSGDILQYVTGTTLVYRQMLVSAAGQFTLPVFTFDAVCAICYSGRPSAPVDPADIGSLSLVRILISPRSVRNFRGQVRNYHIDTLPETILGSYVWFLEECGPYSAMPDTPSPVYPDRLIRPLPKRPLRSRLSPEAAGSIMFPPAPPVSQLFYGSYSEHGDTRDSKVYMRQNSAESYSHEHSPDRDQRHPYENGVSEVESGDEGSPVVVRRSAGFRGSSLSPSTPVPNGQAVQSSPGGPDGYDAFENTNNKKKRKIPTSGALNSHHSSLTSDLASMGISSSMAGSPVGLGDSATGTYYGSGSPATSSVGSVMSGPGRGRYGRHAPRPVGGRNSLSAHPQNNWLGGRGRRDMTSPHAGTGETGTKPDQGIISTAIANAAALSPSPKGGNNVSLLDQQANKTTPTKTQFTFTCESDSSKSIAMHPPNPYPLSHPRMPNPSMNARDFATQTPPNMGQQVPPLPGGGTPTNNPGQRPRRSRDSMYALAARRRKIQQHYANIHNPPSPEDIWICEFCEYETIFGEPPKALIRQYEIKDRKERRRLAEKRRLLEKAKMKGRKNKKATKNAAKHPNAQQPAHHGSDHHHSMDPPHPDDYLGEYDDEIPPMAAPAPPPANHHRAPVPPSAGRPPPLAGPIPEGTAGSGLDRPA</sequence>
<evidence type="ECO:0000313" key="3">
    <source>
        <dbReference type="EMBL" id="CRG87715.1"/>
    </source>
</evidence>
<evidence type="ECO:0000313" key="4">
    <source>
        <dbReference type="Proteomes" id="UP000054383"/>
    </source>
</evidence>
<dbReference type="Proteomes" id="UP000054383">
    <property type="component" value="Unassembled WGS sequence"/>
</dbReference>
<dbReference type="EMBL" id="CVMT01000003">
    <property type="protein sequence ID" value="CRG87715.1"/>
    <property type="molecule type" value="Genomic_DNA"/>
</dbReference>
<dbReference type="OrthoDB" id="4174342at2759"/>
<feature type="signal peptide" evidence="2">
    <location>
        <begin position="1"/>
        <end position="17"/>
    </location>
</feature>
<keyword evidence="4" id="KW-1185">Reference proteome</keyword>
<feature type="region of interest" description="Disordered" evidence="1">
    <location>
        <begin position="344"/>
        <end position="410"/>
    </location>
</feature>
<organism evidence="3 4">
    <name type="scientific">Talaromyces islandicus</name>
    <name type="common">Penicillium islandicum</name>
    <dbReference type="NCBI Taxonomy" id="28573"/>
    <lineage>
        <taxon>Eukaryota</taxon>
        <taxon>Fungi</taxon>
        <taxon>Dikarya</taxon>
        <taxon>Ascomycota</taxon>
        <taxon>Pezizomycotina</taxon>
        <taxon>Eurotiomycetes</taxon>
        <taxon>Eurotiomycetidae</taxon>
        <taxon>Eurotiales</taxon>
        <taxon>Trichocomaceae</taxon>
        <taxon>Talaromyces</taxon>
        <taxon>Talaromyces sect. Islandici</taxon>
    </lineage>
</organism>
<keyword evidence="2" id="KW-0732">Signal</keyword>
<name>A0A0U1LWW1_TALIS</name>
<dbReference type="AlphaFoldDB" id="A0A0U1LWW1"/>
<reference evidence="3 4" key="1">
    <citation type="submission" date="2015-04" db="EMBL/GenBank/DDBJ databases">
        <authorList>
            <person name="Syromyatnikov M.Y."/>
            <person name="Popov V.N."/>
        </authorList>
    </citation>
    <scope>NUCLEOTIDE SEQUENCE [LARGE SCALE GENOMIC DNA]</scope>
    <source>
        <strain evidence="3">WF-38-12</strain>
    </source>
</reference>
<feature type="compositionally biased region" description="Low complexity" evidence="1">
    <location>
        <begin position="442"/>
        <end position="453"/>
    </location>
</feature>
<protein>
    <submittedName>
        <fullName evidence="3">Uncharacterized protein</fullName>
    </submittedName>
</protein>
<gene>
    <name evidence="3" type="ORF">PISL3812_04735</name>
</gene>
<feature type="compositionally biased region" description="Basic and acidic residues" evidence="1">
    <location>
        <begin position="619"/>
        <end position="634"/>
    </location>
</feature>
<feature type="region of interest" description="Disordered" evidence="1">
    <location>
        <begin position="590"/>
        <end position="688"/>
    </location>
</feature>
<dbReference type="STRING" id="28573.A0A0U1LWW1"/>
<feature type="compositionally biased region" description="Low complexity" evidence="1">
    <location>
        <begin position="609"/>
        <end position="618"/>
    </location>
</feature>
<evidence type="ECO:0000256" key="2">
    <source>
        <dbReference type="SAM" id="SignalP"/>
    </source>
</evidence>
<feature type="compositionally biased region" description="Basic residues" evidence="1">
    <location>
        <begin position="595"/>
        <end position="608"/>
    </location>
</feature>
<feature type="compositionally biased region" description="Polar residues" evidence="1">
    <location>
        <begin position="261"/>
        <end position="279"/>
    </location>
</feature>
<evidence type="ECO:0000256" key="1">
    <source>
        <dbReference type="SAM" id="MobiDB-lite"/>
    </source>
</evidence>
<proteinExistence type="predicted"/>
<feature type="chain" id="PRO_5006711326" evidence="2">
    <location>
        <begin position="18"/>
        <end position="688"/>
    </location>
</feature>
<feature type="compositionally biased region" description="Pro residues" evidence="1">
    <location>
        <begin position="646"/>
        <end position="673"/>
    </location>
</feature>
<feature type="compositionally biased region" description="Basic and acidic residues" evidence="1">
    <location>
        <begin position="220"/>
        <end position="234"/>
    </location>
</feature>
<feature type="region of interest" description="Disordered" evidence="1">
    <location>
        <begin position="215"/>
        <end position="291"/>
    </location>
</feature>
<feature type="compositionally biased region" description="Polar residues" evidence="1">
    <location>
        <begin position="344"/>
        <end position="353"/>
    </location>
</feature>
<dbReference type="OMA" id="LEDIWIC"/>